<gene>
    <name evidence="2" type="ORF">HQ394_14065</name>
</gene>
<dbReference type="EMBL" id="CP053923">
    <property type="protein sequence ID" value="QNT70250.1"/>
    <property type="molecule type" value="Genomic_DNA"/>
</dbReference>
<proteinExistence type="predicted"/>
<reference evidence="2 3" key="1">
    <citation type="submission" date="2020-05" db="EMBL/GenBank/DDBJ databases">
        <title>Complete closed genome sequence of Defluviicoccus vanus.</title>
        <authorList>
            <person name="Bessarab I."/>
            <person name="Arumugam K."/>
            <person name="Maszenan A.M."/>
            <person name="Seviour R.J."/>
            <person name="Williams R.B."/>
        </authorList>
    </citation>
    <scope>NUCLEOTIDE SEQUENCE [LARGE SCALE GENOMIC DNA]</scope>
    <source>
        <strain evidence="2 3">Ben 114</strain>
    </source>
</reference>
<keyword evidence="3" id="KW-1185">Reference proteome</keyword>
<feature type="domain" description="Phasin" evidence="1">
    <location>
        <begin position="44"/>
        <end position="142"/>
    </location>
</feature>
<organism evidence="2 3">
    <name type="scientific">Defluviicoccus vanus</name>
    <dbReference type="NCBI Taxonomy" id="111831"/>
    <lineage>
        <taxon>Bacteria</taxon>
        <taxon>Pseudomonadati</taxon>
        <taxon>Pseudomonadota</taxon>
        <taxon>Alphaproteobacteria</taxon>
        <taxon>Rhodospirillales</taxon>
        <taxon>Rhodospirillaceae</taxon>
        <taxon>Defluviicoccus</taxon>
    </lineage>
</organism>
<dbReference type="KEGG" id="dvn:HQ394_14065"/>
<dbReference type="RefSeq" id="WP_190260736.1">
    <property type="nucleotide sequence ID" value="NZ_CP053923.1"/>
</dbReference>
<evidence type="ECO:0000313" key="2">
    <source>
        <dbReference type="EMBL" id="QNT70250.1"/>
    </source>
</evidence>
<dbReference type="InterPro" id="IPR018968">
    <property type="entry name" value="Phasin"/>
</dbReference>
<sequence>MASLPPELMDFTKMFKSFDPSKMAEEMTKMLGQYKIPGVDMDTVVASQKKNVEALVSANRTVVEGVQSVMKRQAEIMQEAMAEMTKAAGMLGKAGSSPQDLVAAQVDLVKGGLERTFASLQEISQMVAKSQTDATSQINSRVTASLDEFKQLVQKAK</sequence>
<dbReference type="NCBIfam" id="TIGR01841">
    <property type="entry name" value="phasin"/>
    <property type="match status" value="1"/>
</dbReference>
<dbReference type="Proteomes" id="UP000516369">
    <property type="component" value="Chromosome"/>
</dbReference>
<dbReference type="Pfam" id="PF09361">
    <property type="entry name" value="Phasin_2"/>
    <property type="match status" value="1"/>
</dbReference>
<evidence type="ECO:0000259" key="1">
    <source>
        <dbReference type="Pfam" id="PF09361"/>
    </source>
</evidence>
<accession>A0A7H1N3G4</accession>
<name>A0A7H1N3G4_9PROT</name>
<protein>
    <submittedName>
        <fullName evidence="2">Phasin family protein</fullName>
    </submittedName>
</protein>
<dbReference type="AlphaFoldDB" id="A0A7H1N3G4"/>
<evidence type="ECO:0000313" key="3">
    <source>
        <dbReference type="Proteomes" id="UP000516369"/>
    </source>
</evidence>
<dbReference type="InterPro" id="IPR010127">
    <property type="entry name" value="Phasin_subfam-1"/>
</dbReference>